<keyword evidence="6 9" id="KW-0489">Methyltransferase</keyword>
<dbReference type="Proteomes" id="UP000652176">
    <property type="component" value="Unassembled WGS sequence"/>
</dbReference>
<evidence type="ECO:0000256" key="2">
    <source>
        <dbReference type="ARBA" id="ARBA00004496"/>
    </source>
</evidence>
<keyword evidence="8 9" id="KW-0949">S-adenosyl-L-methionine</keyword>
<evidence type="ECO:0000256" key="8">
    <source>
        <dbReference type="ARBA" id="ARBA00022691"/>
    </source>
</evidence>
<keyword evidence="5 9" id="KW-0963">Cytoplasm</keyword>
<evidence type="ECO:0000313" key="11">
    <source>
        <dbReference type="Proteomes" id="UP000652176"/>
    </source>
</evidence>
<evidence type="ECO:0000256" key="7">
    <source>
        <dbReference type="ARBA" id="ARBA00022679"/>
    </source>
</evidence>
<proteinExistence type="inferred from homology"/>
<evidence type="ECO:0000313" key="10">
    <source>
        <dbReference type="EMBL" id="MBD9356573.1"/>
    </source>
</evidence>
<dbReference type="PIRSF" id="PIRSF023956">
    <property type="entry name" value="Thiopurine_S-methyltransferase"/>
    <property type="match status" value="1"/>
</dbReference>
<evidence type="ECO:0000256" key="3">
    <source>
        <dbReference type="ARBA" id="ARBA00008145"/>
    </source>
</evidence>
<gene>
    <name evidence="9" type="primary">tpm</name>
    <name evidence="10" type="ORF">IE877_11850</name>
</gene>
<comment type="similarity">
    <text evidence="3 9">Belongs to the class I-like SAM-binding methyltransferase superfamily. TPMT family.</text>
</comment>
<dbReference type="SUPFAM" id="SSF53335">
    <property type="entry name" value="S-adenosyl-L-methionine-dependent methyltransferases"/>
    <property type="match status" value="1"/>
</dbReference>
<dbReference type="InterPro" id="IPR008854">
    <property type="entry name" value="TPMT"/>
</dbReference>
<name>A0ABR9D2T5_9GAMM</name>
<dbReference type="PROSITE" id="PS51585">
    <property type="entry name" value="SAM_MT_TPMT"/>
    <property type="match status" value="1"/>
</dbReference>
<comment type="caution">
    <text evidence="10">The sequence shown here is derived from an EMBL/GenBank/DDBJ whole genome shotgun (WGS) entry which is preliminary data.</text>
</comment>
<dbReference type="GO" id="GO:0008119">
    <property type="term" value="F:thiopurine S-methyltransferase activity"/>
    <property type="evidence" value="ECO:0007669"/>
    <property type="project" value="UniProtKB-EC"/>
</dbReference>
<keyword evidence="7 9" id="KW-0808">Transferase</keyword>
<dbReference type="PANTHER" id="PTHR10259">
    <property type="entry name" value="THIOPURINE S-METHYLTRANSFERASE"/>
    <property type="match status" value="1"/>
</dbReference>
<feature type="binding site" evidence="9">
    <location>
        <position position="146"/>
    </location>
    <ligand>
        <name>S-adenosyl-L-methionine</name>
        <dbReference type="ChEBI" id="CHEBI:59789"/>
    </ligand>
</feature>
<dbReference type="PANTHER" id="PTHR10259:SF11">
    <property type="entry name" value="THIOPURINE S-METHYLTRANSFERASE"/>
    <property type="match status" value="1"/>
</dbReference>
<feature type="binding site" evidence="9">
    <location>
        <position position="89"/>
    </location>
    <ligand>
        <name>S-adenosyl-L-methionine</name>
        <dbReference type="ChEBI" id="CHEBI:59789"/>
    </ligand>
</feature>
<evidence type="ECO:0000256" key="4">
    <source>
        <dbReference type="ARBA" id="ARBA00011905"/>
    </source>
</evidence>
<dbReference type="Gene3D" id="3.40.50.150">
    <property type="entry name" value="Vaccinia Virus protein VP39"/>
    <property type="match status" value="1"/>
</dbReference>
<evidence type="ECO:0000256" key="5">
    <source>
        <dbReference type="ARBA" id="ARBA00022490"/>
    </source>
</evidence>
<dbReference type="InterPro" id="IPR022474">
    <property type="entry name" value="Thiopur_S-MeTfrase_Se/Te_detox"/>
</dbReference>
<accession>A0ABR9D2T5</accession>
<dbReference type="CDD" id="cd02440">
    <property type="entry name" value="AdoMet_MTases"/>
    <property type="match status" value="1"/>
</dbReference>
<protein>
    <recommendedName>
        <fullName evidence="4 9">Thiopurine S-methyltransferase</fullName>
        <ecNumber evidence="4 9">2.1.1.67</ecNumber>
    </recommendedName>
    <alternativeName>
        <fullName evidence="9">Thiopurine methyltransferase</fullName>
    </alternativeName>
</protein>
<feature type="binding site" evidence="9">
    <location>
        <position position="33"/>
    </location>
    <ligand>
        <name>S-adenosyl-L-methionine</name>
        <dbReference type="ChEBI" id="CHEBI:59789"/>
    </ligand>
</feature>
<dbReference type="InterPro" id="IPR029063">
    <property type="entry name" value="SAM-dependent_MTases_sf"/>
</dbReference>
<dbReference type="NCBIfam" id="TIGR03840">
    <property type="entry name" value="TMPT_Se_Te"/>
    <property type="match status" value="1"/>
</dbReference>
<keyword evidence="11" id="KW-1185">Reference proteome</keyword>
<comment type="subcellular location">
    <subcellularLocation>
        <location evidence="2 9">Cytoplasm</location>
    </subcellularLocation>
</comment>
<dbReference type="EMBL" id="JACXSS010000001">
    <property type="protein sequence ID" value="MBD9356573.1"/>
    <property type="molecule type" value="Genomic_DNA"/>
</dbReference>
<evidence type="ECO:0000256" key="9">
    <source>
        <dbReference type="HAMAP-Rule" id="MF_00812"/>
    </source>
</evidence>
<evidence type="ECO:0000256" key="6">
    <source>
        <dbReference type="ARBA" id="ARBA00022603"/>
    </source>
</evidence>
<comment type="catalytic activity">
    <reaction evidence="1 9">
        <text>S-adenosyl-L-methionine + a thiopurine = S-adenosyl-L-homocysteine + a thiopurine S-methylether.</text>
        <dbReference type="EC" id="2.1.1.67"/>
    </reaction>
</comment>
<dbReference type="InterPro" id="IPR025835">
    <property type="entry name" value="Thiopurine_S-MeTrfase"/>
</dbReference>
<dbReference type="NCBIfam" id="NF009732">
    <property type="entry name" value="PRK13255.1"/>
    <property type="match status" value="1"/>
</dbReference>
<sequence length="241" mass="27766">MPSSKWTSHIECPIVEIQDKEQAMDHDFWHQRWQQNQIGFHQQAFNPILQLHWPRLAIRQNARVLVPLCGKSKDLLWLLAMGYQVVGVELSPLAVESFFADNDLKPTVRRQGEFWVSEVDGLQIFCGDFFALQAADVGELDAVYDRAALVALPPDMRIDYVMKLSSLLPPNVQMLLIAFDYPQHEMPGPPFSVQTDEVENLYNHWCEVELLTSDDALVTELHFKERGLSKMAEQTYRLVVR</sequence>
<evidence type="ECO:0000256" key="1">
    <source>
        <dbReference type="ARBA" id="ARBA00000903"/>
    </source>
</evidence>
<reference evidence="10 11" key="1">
    <citation type="submission" date="2020-09" db="EMBL/GenBank/DDBJ databases">
        <title>Methylomonas albis sp. nov. and Methylomonas fluvii sp. nov.: Two cold-adapted methanotrophs from the River Elbe and an amended description of Methylovulum psychrotolerans strain Eb1.</title>
        <authorList>
            <person name="Bussmann I.K."/>
            <person name="Klings K.-W."/>
            <person name="Warnstedt J."/>
            <person name="Hoppert M."/>
            <person name="Saborowski A."/>
            <person name="Horn F."/>
            <person name="Liebner S."/>
        </authorList>
    </citation>
    <scope>NUCLEOTIDE SEQUENCE [LARGE SCALE GENOMIC DNA]</scope>
    <source>
        <strain evidence="10 11">EbA</strain>
    </source>
</reference>
<organism evidence="10 11">
    <name type="scientific">Methylomonas albis</name>
    <dbReference type="NCBI Taxonomy" id="1854563"/>
    <lineage>
        <taxon>Bacteria</taxon>
        <taxon>Pseudomonadati</taxon>
        <taxon>Pseudomonadota</taxon>
        <taxon>Gammaproteobacteria</taxon>
        <taxon>Methylococcales</taxon>
        <taxon>Methylococcaceae</taxon>
        <taxon>Methylomonas</taxon>
    </lineage>
</organism>
<dbReference type="GO" id="GO:0032259">
    <property type="term" value="P:methylation"/>
    <property type="evidence" value="ECO:0007669"/>
    <property type="project" value="UniProtKB-KW"/>
</dbReference>
<dbReference type="HAMAP" id="MF_00812">
    <property type="entry name" value="Thiopur_methtran"/>
    <property type="match status" value="1"/>
</dbReference>
<feature type="binding site" evidence="9">
    <location>
        <position position="68"/>
    </location>
    <ligand>
        <name>S-adenosyl-L-methionine</name>
        <dbReference type="ChEBI" id="CHEBI:59789"/>
    </ligand>
</feature>
<dbReference type="EC" id="2.1.1.67" evidence="4 9"/>
<dbReference type="Pfam" id="PF05724">
    <property type="entry name" value="TPMT"/>
    <property type="match status" value="1"/>
</dbReference>